<evidence type="ECO:0000259" key="2">
    <source>
        <dbReference type="Pfam" id="PF07528"/>
    </source>
</evidence>
<dbReference type="InterPro" id="IPR052134">
    <property type="entry name" value="ILF2"/>
</dbReference>
<dbReference type="PANTHER" id="PTHR46447:SF1">
    <property type="entry name" value="INTERLEUKIN ENHANCER-BINDING FACTOR 2"/>
    <property type="match status" value="1"/>
</dbReference>
<gene>
    <name evidence="3" type="ORF">B4U80_04864</name>
</gene>
<feature type="domain" description="DZF" evidence="2">
    <location>
        <begin position="21"/>
        <end position="93"/>
    </location>
</feature>
<proteinExistence type="predicted"/>
<dbReference type="GO" id="GO:0003677">
    <property type="term" value="F:DNA binding"/>
    <property type="evidence" value="ECO:0007669"/>
    <property type="project" value="UniProtKB-KW"/>
</dbReference>
<dbReference type="OrthoDB" id="5775647at2759"/>
<dbReference type="GO" id="GO:0071013">
    <property type="term" value="C:catalytic step 2 spliceosome"/>
    <property type="evidence" value="ECO:0007669"/>
    <property type="project" value="TreeGrafter"/>
</dbReference>
<dbReference type="GO" id="GO:0003725">
    <property type="term" value="F:double-stranded RNA binding"/>
    <property type="evidence" value="ECO:0007669"/>
    <property type="project" value="TreeGrafter"/>
</dbReference>
<keyword evidence="1" id="KW-0238">DNA-binding</keyword>
<dbReference type="Pfam" id="PF07528">
    <property type="entry name" value="DZF_N"/>
    <property type="match status" value="1"/>
</dbReference>
<evidence type="ECO:0000313" key="4">
    <source>
        <dbReference type="Proteomes" id="UP000288716"/>
    </source>
</evidence>
<evidence type="ECO:0000256" key="1">
    <source>
        <dbReference type="ARBA" id="ARBA00023125"/>
    </source>
</evidence>
<organism evidence="3 4">
    <name type="scientific">Leptotrombidium deliense</name>
    <dbReference type="NCBI Taxonomy" id="299467"/>
    <lineage>
        <taxon>Eukaryota</taxon>
        <taxon>Metazoa</taxon>
        <taxon>Ecdysozoa</taxon>
        <taxon>Arthropoda</taxon>
        <taxon>Chelicerata</taxon>
        <taxon>Arachnida</taxon>
        <taxon>Acari</taxon>
        <taxon>Acariformes</taxon>
        <taxon>Trombidiformes</taxon>
        <taxon>Prostigmata</taxon>
        <taxon>Anystina</taxon>
        <taxon>Parasitengona</taxon>
        <taxon>Trombiculoidea</taxon>
        <taxon>Trombiculidae</taxon>
        <taxon>Leptotrombidium</taxon>
    </lineage>
</organism>
<sequence length="93" mass="10713">MYEKGRRNNRGNYQRTQYHSYPRPPFDVYMVEDFFPKVVSTSDTDSLLTQAILKRNSDLTPSPEEQTNLVNLVSKVQIVIENISLNPGNFDAC</sequence>
<dbReference type="EMBL" id="NCKV01037636">
    <property type="protein sequence ID" value="RWS18575.1"/>
    <property type="molecule type" value="Genomic_DNA"/>
</dbReference>
<keyword evidence="4" id="KW-1185">Reference proteome</keyword>
<protein>
    <submittedName>
        <fullName evidence="3">Interleukin enhancer-binding factor 2-like protein</fullName>
    </submittedName>
</protein>
<comment type="caution">
    <text evidence="3">The sequence shown here is derived from an EMBL/GenBank/DDBJ whole genome shotgun (WGS) entry which is preliminary data.</text>
</comment>
<accession>A0A443RTP5</accession>
<dbReference type="Gene3D" id="1.10.1410.40">
    <property type="match status" value="1"/>
</dbReference>
<dbReference type="AlphaFoldDB" id="A0A443RTP5"/>
<dbReference type="STRING" id="299467.A0A443RTP5"/>
<reference evidence="3 4" key="1">
    <citation type="journal article" date="2018" name="Gigascience">
        <title>Genomes of trombidid mites reveal novel predicted allergens and laterally-transferred genes associated with secondary metabolism.</title>
        <authorList>
            <person name="Dong X."/>
            <person name="Chaisiri K."/>
            <person name="Xia D."/>
            <person name="Armstrong S.D."/>
            <person name="Fang Y."/>
            <person name="Donnelly M.J."/>
            <person name="Kadowaki T."/>
            <person name="McGarry J.W."/>
            <person name="Darby A.C."/>
            <person name="Makepeace B.L."/>
        </authorList>
    </citation>
    <scope>NUCLEOTIDE SEQUENCE [LARGE SCALE GENOMIC DNA]</scope>
    <source>
        <strain evidence="3">UoL-UT</strain>
    </source>
</reference>
<dbReference type="Proteomes" id="UP000288716">
    <property type="component" value="Unassembled WGS sequence"/>
</dbReference>
<dbReference type="GO" id="GO:0045893">
    <property type="term" value="P:positive regulation of DNA-templated transcription"/>
    <property type="evidence" value="ECO:0007669"/>
    <property type="project" value="TreeGrafter"/>
</dbReference>
<evidence type="ECO:0000313" key="3">
    <source>
        <dbReference type="EMBL" id="RWS18575.1"/>
    </source>
</evidence>
<dbReference type="InterPro" id="IPR049401">
    <property type="entry name" value="DZF_dom_N"/>
</dbReference>
<feature type="non-terminal residue" evidence="3">
    <location>
        <position position="93"/>
    </location>
</feature>
<dbReference type="PANTHER" id="PTHR46447">
    <property type="entry name" value="INTERLEUKIN ENHANCER-BINDING FACTOR"/>
    <property type="match status" value="1"/>
</dbReference>
<name>A0A443RTP5_9ACAR</name>
<dbReference type="VEuPathDB" id="VectorBase:LDEU013465"/>